<keyword evidence="13" id="KW-1185">Reference proteome</keyword>
<dbReference type="Gene3D" id="1.20.930.80">
    <property type="match status" value="1"/>
</dbReference>
<evidence type="ECO:0000256" key="6">
    <source>
        <dbReference type="ARBA" id="ARBA00022705"/>
    </source>
</evidence>
<dbReference type="PANTHER" id="PTHR10537:SF3">
    <property type="entry name" value="DNA PRIMASE LARGE SUBUNIT"/>
    <property type="match status" value="1"/>
</dbReference>
<keyword evidence="8" id="KW-0408">Iron</keyword>
<comment type="similarity">
    <text evidence="2">Belongs to the eukaryotic-type primase large subunit family.</text>
</comment>
<comment type="cofactor">
    <cofactor evidence="1">
        <name>[4Fe-4S] cluster</name>
        <dbReference type="ChEBI" id="CHEBI:49883"/>
    </cofactor>
</comment>
<dbReference type="EMBL" id="CAKOFQ010007633">
    <property type="protein sequence ID" value="CAH2005303.1"/>
    <property type="molecule type" value="Genomic_DNA"/>
</dbReference>
<dbReference type="InterPro" id="IPR058560">
    <property type="entry name" value="DNA_primase_C"/>
</dbReference>
<reference evidence="12" key="1">
    <citation type="submission" date="2022-03" db="EMBL/GenBank/DDBJ databases">
        <authorList>
            <person name="Sayadi A."/>
        </authorList>
    </citation>
    <scope>NUCLEOTIDE SEQUENCE</scope>
</reference>
<dbReference type="PANTHER" id="PTHR10537">
    <property type="entry name" value="DNA PRIMASE LARGE SUBUNIT"/>
    <property type="match status" value="1"/>
</dbReference>
<dbReference type="GO" id="GO:0051539">
    <property type="term" value="F:4 iron, 4 sulfur cluster binding"/>
    <property type="evidence" value="ECO:0007669"/>
    <property type="project" value="UniProtKB-KW"/>
</dbReference>
<dbReference type="GO" id="GO:0006269">
    <property type="term" value="P:DNA replication, synthesis of primer"/>
    <property type="evidence" value="ECO:0007669"/>
    <property type="project" value="UniProtKB-KW"/>
</dbReference>
<comment type="caution">
    <text evidence="12">The sequence shown here is derived from an EMBL/GenBank/DDBJ whole genome shotgun (WGS) entry which is preliminary data.</text>
</comment>
<evidence type="ECO:0000256" key="9">
    <source>
        <dbReference type="ARBA" id="ARBA00023014"/>
    </source>
</evidence>
<gene>
    <name evidence="12" type="ORF">ACAOBT_LOCUS28462</name>
</gene>
<keyword evidence="5" id="KW-0639">Primosome</keyword>
<dbReference type="Proteomes" id="UP001152888">
    <property type="component" value="Unassembled WGS sequence"/>
</dbReference>
<feature type="domain" description="DNA primase large subunit C-terminal" evidence="11">
    <location>
        <begin position="253"/>
        <end position="421"/>
    </location>
</feature>
<dbReference type="GO" id="GO:0006270">
    <property type="term" value="P:DNA replication initiation"/>
    <property type="evidence" value="ECO:0007669"/>
    <property type="project" value="TreeGrafter"/>
</dbReference>
<organism evidence="12 13">
    <name type="scientific">Acanthoscelides obtectus</name>
    <name type="common">Bean weevil</name>
    <name type="synonym">Bruchus obtectus</name>
    <dbReference type="NCBI Taxonomy" id="200917"/>
    <lineage>
        <taxon>Eukaryota</taxon>
        <taxon>Metazoa</taxon>
        <taxon>Ecdysozoa</taxon>
        <taxon>Arthropoda</taxon>
        <taxon>Hexapoda</taxon>
        <taxon>Insecta</taxon>
        <taxon>Pterygota</taxon>
        <taxon>Neoptera</taxon>
        <taxon>Endopterygota</taxon>
        <taxon>Coleoptera</taxon>
        <taxon>Polyphaga</taxon>
        <taxon>Cucujiformia</taxon>
        <taxon>Chrysomeloidea</taxon>
        <taxon>Chrysomelidae</taxon>
        <taxon>Bruchinae</taxon>
        <taxon>Bruchini</taxon>
        <taxon>Acanthoscelides</taxon>
    </lineage>
</organism>
<sequence>MLSSVSLYNVPPNDKGIQLSQLETIINDRMQLYQILEMASIRKGGLPWEQYIMQQIRHYKLQNYIDLLEDCIIFVDKVQTCWRDEMAHWILLLFFCQSQELRELFIKRETEWLVLRYKNASAEDLNLFLKENHFDFPEVSQAEKKQFEKEFASCNYKRSRLAGNFHKTHWSNVQKLVTLRKVFLHKGMAYFPKELLVYAVQQHFQERLNKKLTWARRVGIRDERIYHLKPIMPVVTSKSFNIPIEVTTDNVDRVAEQHYPLCMLHLHNYLRRNHHLKYDCKMQLGIFLKWVGMSYEDMLVFWKEEFTQVMTEEKYEKEYVYLFKHQYGKVGSKLQYKPYTCERIQSFTPAVNQEHGCPFKHWDQSSLSAKLEEELGGDYEQLQDIEDLVREKHYVGACNKYLCYKNPAASSSEPIASPNEYVQKSMLSDLYGVNEVKDCLDTLLDTL</sequence>
<name>A0A9P0Q1I0_ACAOB</name>
<dbReference type="GO" id="GO:0003677">
    <property type="term" value="F:DNA binding"/>
    <property type="evidence" value="ECO:0007669"/>
    <property type="project" value="UniProtKB-KW"/>
</dbReference>
<evidence type="ECO:0000256" key="5">
    <source>
        <dbReference type="ARBA" id="ARBA00022515"/>
    </source>
</evidence>
<evidence type="ECO:0000256" key="1">
    <source>
        <dbReference type="ARBA" id="ARBA00001966"/>
    </source>
</evidence>
<keyword evidence="10" id="KW-0238">DNA-binding</keyword>
<keyword evidence="4" id="KW-0004">4Fe-4S</keyword>
<keyword evidence="9" id="KW-0411">Iron-sulfur</keyword>
<dbReference type="OrthoDB" id="421393at2759"/>
<dbReference type="AlphaFoldDB" id="A0A9P0Q1I0"/>
<keyword evidence="6" id="KW-0235">DNA replication</keyword>
<evidence type="ECO:0000256" key="8">
    <source>
        <dbReference type="ARBA" id="ARBA00023004"/>
    </source>
</evidence>
<dbReference type="InterPro" id="IPR007238">
    <property type="entry name" value="DNA_primase_lsu_euk/arc"/>
</dbReference>
<evidence type="ECO:0000256" key="7">
    <source>
        <dbReference type="ARBA" id="ARBA00022723"/>
    </source>
</evidence>
<proteinExistence type="inferred from homology"/>
<dbReference type="GO" id="GO:0005658">
    <property type="term" value="C:alpha DNA polymerase:primase complex"/>
    <property type="evidence" value="ECO:0007669"/>
    <property type="project" value="TreeGrafter"/>
</dbReference>
<evidence type="ECO:0000259" key="11">
    <source>
        <dbReference type="Pfam" id="PF04104"/>
    </source>
</evidence>
<keyword evidence="7" id="KW-0479">Metal-binding</keyword>
<accession>A0A9P0Q1I0</accession>
<evidence type="ECO:0000256" key="10">
    <source>
        <dbReference type="ARBA" id="ARBA00023125"/>
    </source>
</evidence>
<evidence type="ECO:0000313" key="12">
    <source>
        <dbReference type="EMBL" id="CAH2005303.1"/>
    </source>
</evidence>
<evidence type="ECO:0000256" key="4">
    <source>
        <dbReference type="ARBA" id="ARBA00022485"/>
    </source>
</evidence>
<evidence type="ECO:0000256" key="3">
    <source>
        <dbReference type="ARBA" id="ARBA00019038"/>
    </source>
</evidence>
<evidence type="ECO:0000256" key="2">
    <source>
        <dbReference type="ARBA" id="ARBA00010564"/>
    </source>
</evidence>
<dbReference type="Pfam" id="PF04104">
    <property type="entry name" value="DNA_primase_lrg"/>
    <property type="match status" value="1"/>
</dbReference>
<protein>
    <recommendedName>
        <fullName evidence="3">DNA primase large subunit</fullName>
    </recommendedName>
</protein>
<dbReference type="InterPro" id="IPR016558">
    <property type="entry name" value="DNA_primase_lsu_euk"/>
</dbReference>
<dbReference type="GO" id="GO:0046872">
    <property type="term" value="F:metal ion binding"/>
    <property type="evidence" value="ECO:0007669"/>
    <property type="project" value="UniProtKB-KW"/>
</dbReference>
<evidence type="ECO:0000313" key="13">
    <source>
        <dbReference type="Proteomes" id="UP001152888"/>
    </source>
</evidence>
<dbReference type="Pfam" id="PF26466">
    <property type="entry name" value="DNA_primase_lrg_N"/>
    <property type="match status" value="1"/>
</dbReference>
<dbReference type="CDD" id="cd07322">
    <property type="entry name" value="PriL_PriS_Eukaryotic"/>
    <property type="match status" value="1"/>
</dbReference>